<dbReference type="InterPro" id="IPR018389">
    <property type="entry name" value="DctP_fam"/>
</dbReference>
<evidence type="ECO:0000313" key="3">
    <source>
        <dbReference type="EMBL" id="MCG4528350.1"/>
    </source>
</evidence>
<evidence type="ECO:0000313" key="4">
    <source>
        <dbReference type="Proteomes" id="UP001200313"/>
    </source>
</evidence>
<protein>
    <recommendedName>
        <fullName evidence="5">ABC transporter substrate-binding protein</fullName>
    </recommendedName>
</protein>
<feature type="signal peptide" evidence="2">
    <location>
        <begin position="1"/>
        <end position="22"/>
    </location>
</feature>
<dbReference type="InterPro" id="IPR038404">
    <property type="entry name" value="TRAP_DctP_sf"/>
</dbReference>
<dbReference type="Gene3D" id="3.40.190.170">
    <property type="entry name" value="Bacterial extracellular solute-binding protein, family 7"/>
    <property type="match status" value="1"/>
</dbReference>
<reference evidence="3 4" key="1">
    <citation type="submission" date="2022-01" db="EMBL/GenBank/DDBJ databases">
        <title>Collection of gut derived symbiotic bacterial strains cultured from healthy donors.</title>
        <authorList>
            <person name="Lin H."/>
            <person name="Kohout C."/>
            <person name="Waligurski E."/>
            <person name="Pamer E.G."/>
        </authorList>
    </citation>
    <scope>NUCLEOTIDE SEQUENCE [LARGE SCALE GENOMIC DNA]</scope>
    <source>
        <strain evidence="3 4">DFI.3.7</strain>
    </source>
</reference>
<dbReference type="EMBL" id="JAKNJB010000032">
    <property type="protein sequence ID" value="MCG4528350.1"/>
    <property type="molecule type" value="Genomic_DNA"/>
</dbReference>
<evidence type="ECO:0008006" key="5">
    <source>
        <dbReference type="Google" id="ProtNLM"/>
    </source>
</evidence>
<dbReference type="Proteomes" id="UP001200313">
    <property type="component" value="Unassembled WGS sequence"/>
</dbReference>
<keyword evidence="1 2" id="KW-0732">Signal</keyword>
<evidence type="ECO:0000256" key="1">
    <source>
        <dbReference type="ARBA" id="ARBA00022729"/>
    </source>
</evidence>
<evidence type="ECO:0000256" key="2">
    <source>
        <dbReference type="SAM" id="SignalP"/>
    </source>
</evidence>
<sequence length="254" mass="26972">MKKRLLLIVTAIALILSLAACGGGSSSSKGPAPTTKKSYSFTIGSGHSPAGFPYVSAAQDFFEPEVIAKAAELGYEVTFTEAYGGTIAPLADMFEATASGQLDIGVANSLFEPTKAMLLNYNAYCPFGIDDVATSYEIGTRVYEANKETIDKMLAQYDIKYLGVGIPISSYNLLTQFPVESIADLKGHKIAAAGANLYLLNGIGATGVESNLNEAYTSLQTGVYEGWIVWPNGVNGYKMDEVAEYYGGTLQGKD</sequence>
<comment type="caution">
    <text evidence="3">The sequence shown here is derived from an EMBL/GenBank/DDBJ whole genome shotgun (WGS) entry which is preliminary data.</text>
</comment>
<gene>
    <name evidence="3" type="ORF">L0P79_14935</name>
</gene>
<dbReference type="PANTHER" id="PTHR33376">
    <property type="match status" value="1"/>
</dbReference>
<feature type="chain" id="PRO_5045408426" description="ABC transporter substrate-binding protein" evidence="2">
    <location>
        <begin position="23"/>
        <end position="254"/>
    </location>
</feature>
<keyword evidence="4" id="KW-1185">Reference proteome</keyword>
<proteinExistence type="predicted"/>
<name>A0ABS9MC23_9FIRM</name>
<dbReference type="SUPFAM" id="SSF53850">
    <property type="entry name" value="Periplasmic binding protein-like II"/>
    <property type="match status" value="1"/>
</dbReference>
<accession>A0ABS9MC23</accession>
<dbReference type="Pfam" id="PF03480">
    <property type="entry name" value="DctP"/>
    <property type="match status" value="1"/>
</dbReference>
<dbReference type="PROSITE" id="PS51257">
    <property type="entry name" value="PROKAR_LIPOPROTEIN"/>
    <property type="match status" value="1"/>
</dbReference>
<dbReference type="PANTHER" id="PTHR33376:SF15">
    <property type="entry name" value="BLL6794 PROTEIN"/>
    <property type="match status" value="1"/>
</dbReference>
<dbReference type="RefSeq" id="WP_238074769.1">
    <property type="nucleotide sequence ID" value="NZ_JAKNJB010000032.1"/>
</dbReference>
<organism evidence="3 4">
    <name type="scientific">Intestinimonas massiliensis</name>
    <name type="common">ex Afouda et al. 2020</name>
    <dbReference type="NCBI Taxonomy" id="1673721"/>
    <lineage>
        <taxon>Bacteria</taxon>
        <taxon>Bacillati</taxon>
        <taxon>Bacillota</taxon>
        <taxon>Clostridia</taxon>
        <taxon>Eubacteriales</taxon>
        <taxon>Intestinimonas</taxon>
    </lineage>
</organism>